<gene>
    <name evidence="7" type="ORF">KDA27_07820</name>
</gene>
<organism evidence="7 8">
    <name type="scientific">Eiseniibacteriota bacterium</name>
    <dbReference type="NCBI Taxonomy" id="2212470"/>
    <lineage>
        <taxon>Bacteria</taxon>
        <taxon>Candidatus Eiseniibacteriota</taxon>
    </lineage>
</organism>
<dbReference type="Proteomes" id="UP000739538">
    <property type="component" value="Unassembled WGS sequence"/>
</dbReference>
<dbReference type="SUPFAM" id="SSF52833">
    <property type="entry name" value="Thioredoxin-like"/>
    <property type="match status" value="1"/>
</dbReference>
<dbReference type="PANTHER" id="PTHR11592:SF78">
    <property type="entry name" value="GLUTATHIONE PEROXIDASE"/>
    <property type="match status" value="1"/>
</dbReference>
<comment type="caution">
    <text evidence="7">The sequence shown here is derived from an EMBL/GenBank/DDBJ whole genome shotgun (WGS) entry which is preliminary data.</text>
</comment>
<dbReference type="FunFam" id="3.40.30.10:FF:000010">
    <property type="entry name" value="Glutathione peroxidase"/>
    <property type="match status" value="1"/>
</dbReference>
<dbReference type="PROSITE" id="PS51355">
    <property type="entry name" value="GLUTATHIONE_PEROXID_3"/>
    <property type="match status" value="1"/>
</dbReference>
<dbReference type="CDD" id="cd00340">
    <property type="entry name" value="GSH_Peroxidase"/>
    <property type="match status" value="1"/>
</dbReference>
<name>A0A956SCP3_UNCEI</name>
<evidence type="ECO:0000256" key="5">
    <source>
        <dbReference type="RuleBase" id="RU000499"/>
    </source>
</evidence>
<evidence type="ECO:0000313" key="7">
    <source>
        <dbReference type="EMBL" id="MCA9755692.1"/>
    </source>
</evidence>
<comment type="similarity">
    <text evidence="1 5">Belongs to the glutathione peroxidase family.</text>
</comment>
<reference evidence="7" key="1">
    <citation type="submission" date="2020-04" db="EMBL/GenBank/DDBJ databases">
        <authorList>
            <person name="Zhang T."/>
        </authorList>
    </citation>
    <scope>NUCLEOTIDE SEQUENCE</scope>
    <source>
        <strain evidence="7">HKST-UBA02</strain>
    </source>
</reference>
<dbReference type="InterPro" id="IPR036249">
    <property type="entry name" value="Thioredoxin-like_sf"/>
</dbReference>
<reference evidence="7" key="2">
    <citation type="journal article" date="2021" name="Microbiome">
        <title>Successional dynamics and alternative stable states in a saline activated sludge microbial community over 9 years.</title>
        <authorList>
            <person name="Wang Y."/>
            <person name="Ye J."/>
            <person name="Ju F."/>
            <person name="Liu L."/>
            <person name="Boyd J.A."/>
            <person name="Deng Y."/>
            <person name="Parks D.H."/>
            <person name="Jiang X."/>
            <person name="Yin X."/>
            <person name="Woodcroft B.J."/>
            <person name="Tyson G.W."/>
            <person name="Hugenholtz P."/>
            <person name="Polz M.F."/>
            <person name="Zhang T."/>
        </authorList>
    </citation>
    <scope>NUCLEOTIDE SEQUENCE</scope>
    <source>
        <strain evidence="7">HKST-UBA02</strain>
    </source>
</reference>
<evidence type="ECO:0000256" key="3">
    <source>
        <dbReference type="ARBA" id="ARBA00023002"/>
    </source>
</evidence>
<dbReference type="AlphaFoldDB" id="A0A956SCP3"/>
<feature type="active site" evidence="4">
    <location>
        <position position="43"/>
    </location>
</feature>
<evidence type="ECO:0000256" key="1">
    <source>
        <dbReference type="ARBA" id="ARBA00006926"/>
    </source>
</evidence>
<accession>A0A956SCP3</accession>
<evidence type="ECO:0000256" key="4">
    <source>
        <dbReference type="PIRSR" id="PIRSR000303-1"/>
    </source>
</evidence>
<dbReference type="InterPro" id="IPR013766">
    <property type="entry name" value="Thioredoxin_domain"/>
</dbReference>
<keyword evidence="2 5" id="KW-0575">Peroxidase</keyword>
<dbReference type="PRINTS" id="PR01011">
    <property type="entry name" value="GLUTPROXDASE"/>
</dbReference>
<dbReference type="PIRSF" id="PIRSF000303">
    <property type="entry name" value="Glutathion_perox"/>
    <property type="match status" value="1"/>
</dbReference>
<dbReference type="PANTHER" id="PTHR11592">
    <property type="entry name" value="GLUTATHIONE PEROXIDASE"/>
    <property type="match status" value="1"/>
</dbReference>
<dbReference type="GO" id="GO:0034599">
    <property type="term" value="P:cellular response to oxidative stress"/>
    <property type="evidence" value="ECO:0007669"/>
    <property type="project" value="TreeGrafter"/>
</dbReference>
<dbReference type="EMBL" id="JAGQHS010000030">
    <property type="protein sequence ID" value="MCA9755692.1"/>
    <property type="molecule type" value="Genomic_DNA"/>
</dbReference>
<dbReference type="GO" id="GO:0004601">
    <property type="term" value="F:peroxidase activity"/>
    <property type="evidence" value="ECO:0007669"/>
    <property type="project" value="UniProtKB-KW"/>
</dbReference>
<dbReference type="Gene3D" id="3.40.30.10">
    <property type="entry name" value="Glutaredoxin"/>
    <property type="match status" value="1"/>
</dbReference>
<keyword evidence="3 5" id="KW-0560">Oxidoreductase</keyword>
<evidence type="ECO:0000259" key="6">
    <source>
        <dbReference type="PROSITE" id="PS51352"/>
    </source>
</evidence>
<protein>
    <recommendedName>
        <fullName evidence="5">Glutathione peroxidase</fullName>
    </recommendedName>
</protein>
<dbReference type="PROSITE" id="PS51352">
    <property type="entry name" value="THIOREDOXIN_2"/>
    <property type="match status" value="1"/>
</dbReference>
<feature type="domain" description="Thioredoxin" evidence="6">
    <location>
        <begin position="2"/>
        <end position="163"/>
    </location>
</feature>
<evidence type="ECO:0000313" key="8">
    <source>
        <dbReference type="Proteomes" id="UP000739538"/>
    </source>
</evidence>
<proteinExistence type="inferred from homology"/>
<evidence type="ECO:0000256" key="2">
    <source>
        <dbReference type="ARBA" id="ARBA00022559"/>
    </source>
</evidence>
<sequence length="164" mass="18020">MGSSGQEAQGFYGLSTSTLEGKPVDLSQYRGKVALVVNVASKCGLTPQYEGLEKLHEELAGQGFTVLGFPSNDFGAQEPGSAEEIRQFCSATYGVTFPMFEKMPVKGPEKSAIYQFLTQGYEEPTWNFTKYLISKDGTVLERFDPRTTPEDPELRARITEALAS</sequence>
<dbReference type="Pfam" id="PF00255">
    <property type="entry name" value="GSHPx"/>
    <property type="match status" value="1"/>
</dbReference>
<dbReference type="InterPro" id="IPR000889">
    <property type="entry name" value="Glutathione_peroxidase"/>
</dbReference>